<evidence type="ECO:0000313" key="7">
    <source>
        <dbReference type="EMBL" id="OGN19366.1"/>
    </source>
</evidence>
<dbReference type="STRING" id="1802689.A3F25_01475"/>
<evidence type="ECO:0000313" key="8">
    <source>
        <dbReference type="Proteomes" id="UP000177478"/>
    </source>
</evidence>
<dbReference type="Gene3D" id="3.50.50.60">
    <property type="entry name" value="FAD/NAD(P)-binding domain"/>
    <property type="match status" value="2"/>
</dbReference>
<dbReference type="PROSITE" id="PS00573">
    <property type="entry name" value="PYRIDINE_REDOX_2"/>
    <property type="match status" value="1"/>
</dbReference>
<sequence length="310" mass="33074">MEQYDLIIIGGSAAATTAGLYAARRNLNFKIITKEFGGEVATSGEIGNWPGDAQTDGLTLAQRFRDHLDHYQAPIEEGVWVERVVVQPDGTFAILGKDFNGEATSASGRSVIVATGAHPRELTIPGEKELRNKGVSYCTTCDGPLFVGKTTTVVGGGNSALESGLMLADICQQVYMINKNSQFKGDAVLLEKLQAKPNVKIIYNVLASAVVGNGFVSALRYKDQAGAEQELKTDGIFVHVGMMPNSNIVPAEVKKNQYGEIVVNENCETNLPGLYVAGDVSNVPFKQIVIAAGMGCVATLSAVQYLNRAK</sequence>
<keyword evidence="1" id="KW-0285">Flavoprotein</keyword>
<dbReference type="GO" id="GO:0016668">
    <property type="term" value="F:oxidoreductase activity, acting on a sulfur group of donors, NAD(P) as acceptor"/>
    <property type="evidence" value="ECO:0007669"/>
    <property type="project" value="UniProtKB-ARBA"/>
</dbReference>
<dbReference type="Pfam" id="PF07992">
    <property type="entry name" value="Pyr_redox_2"/>
    <property type="match status" value="1"/>
</dbReference>
<proteinExistence type="predicted"/>
<evidence type="ECO:0000256" key="2">
    <source>
        <dbReference type="ARBA" id="ARBA00022827"/>
    </source>
</evidence>
<dbReference type="InterPro" id="IPR050097">
    <property type="entry name" value="Ferredoxin-NADP_redctase_2"/>
</dbReference>
<dbReference type="InterPro" id="IPR036188">
    <property type="entry name" value="FAD/NAD-bd_sf"/>
</dbReference>
<dbReference type="InterPro" id="IPR008255">
    <property type="entry name" value="Pyr_nucl-diS_OxRdtase_2_AS"/>
</dbReference>
<dbReference type="EMBL" id="MGKD01000020">
    <property type="protein sequence ID" value="OGN19366.1"/>
    <property type="molecule type" value="Genomic_DNA"/>
</dbReference>
<keyword evidence="2" id="KW-0274">FAD</keyword>
<keyword evidence="4" id="KW-1015">Disulfide bond</keyword>
<organism evidence="7 8">
    <name type="scientific">Candidatus Yanofskybacteria bacterium RIFCSPHIGHO2_12_FULL_45_19b</name>
    <dbReference type="NCBI Taxonomy" id="1802689"/>
    <lineage>
        <taxon>Bacteria</taxon>
        <taxon>Candidatus Yanofskyibacteriota</taxon>
    </lineage>
</organism>
<dbReference type="PRINTS" id="PR00368">
    <property type="entry name" value="FADPNR"/>
</dbReference>
<dbReference type="SUPFAM" id="SSF51905">
    <property type="entry name" value="FAD/NAD(P)-binding domain"/>
    <property type="match status" value="1"/>
</dbReference>
<keyword evidence="5" id="KW-0676">Redox-active center</keyword>
<protein>
    <recommendedName>
        <fullName evidence="6">FAD/NAD(P)-binding domain-containing protein</fullName>
    </recommendedName>
</protein>
<comment type="caution">
    <text evidence="7">The sequence shown here is derived from an EMBL/GenBank/DDBJ whole genome shotgun (WGS) entry which is preliminary data.</text>
</comment>
<feature type="domain" description="FAD/NAD(P)-binding" evidence="6">
    <location>
        <begin position="4"/>
        <end position="295"/>
    </location>
</feature>
<evidence type="ECO:0000256" key="1">
    <source>
        <dbReference type="ARBA" id="ARBA00022630"/>
    </source>
</evidence>
<dbReference type="PRINTS" id="PR00469">
    <property type="entry name" value="PNDRDTASEII"/>
</dbReference>
<evidence type="ECO:0000256" key="3">
    <source>
        <dbReference type="ARBA" id="ARBA00023002"/>
    </source>
</evidence>
<dbReference type="AlphaFoldDB" id="A0A1F8G3P8"/>
<evidence type="ECO:0000256" key="5">
    <source>
        <dbReference type="ARBA" id="ARBA00023284"/>
    </source>
</evidence>
<dbReference type="InterPro" id="IPR023753">
    <property type="entry name" value="FAD/NAD-binding_dom"/>
</dbReference>
<gene>
    <name evidence="7" type="ORF">A3F25_01475</name>
</gene>
<accession>A0A1F8G3P8</accession>
<evidence type="ECO:0000256" key="4">
    <source>
        <dbReference type="ARBA" id="ARBA00023157"/>
    </source>
</evidence>
<reference evidence="7 8" key="1">
    <citation type="journal article" date="2016" name="Nat. Commun.">
        <title>Thousands of microbial genomes shed light on interconnected biogeochemical processes in an aquifer system.</title>
        <authorList>
            <person name="Anantharaman K."/>
            <person name="Brown C.T."/>
            <person name="Hug L.A."/>
            <person name="Sharon I."/>
            <person name="Castelle C.J."/>
            <person name="Probst A.J."/>
            <person name="Thomas B.C."/>
            <person name="Singh A."/>
            <person name="Wilkins M.J."/>
            <person name="Karaoz U."/>
            <person name="Brodie E.L."/>
            <person name="Williams K.H."/>
            <person name="Hubbard S.S."/>
            <person name="Banfield J.F."/>
        </authorList>
    </citation>
    <scope>NUCLEOTIDE SEQUENCE [LARGE SCALE GENOMIC DNA]</scope>
</reference>
<dbReference type="Proteomes" id="UP000177478">
    <property type="component" value="Unassembled WGS sequence"/>
</dbReference>
<dbReference type="PANTHER" id="PTHR48105">
    <property type="entry name" value="THIOREDOXIN REDUCTASE 1-RELATED-RELATED"/>
    <property type="match status" value="1"/>
</dbReference>
<name>A0A1F8G3P8_9BACT</name>
<keyword evidence="3" id="KW-0560">Oxidoreductase</keyword>
<evidence type="ECO:0000259" key="6">
    <source>
        <dbReference type="Pfam" id="PF07992"/>
    </source>
</evidence>